<comment type="subcellular location">
    <subcellularLocation>
        <location evidence="2">Membrane</location>
        <topology evidence="2">Multi-pass membrane protein</topology>
    </subcellularLocation>
</comment>
<dbReference type="OrthoDB" id="527973at2"/>
<evidence type="ECO:0000256" key="5">
    <source>
        <dbReference type="ARBA" id="ARBA00022692"/>
    </source>
</evidence>
<evidence type="ECO:0000313" key="11">
    <source>
        <dbReference type="EMBL" id="SLN16809.1"/>
    </source>
</evidence>
<dbReference type="UniPathway" id="UPA00895"/>
<protein>
    <recommendedName>
        <fullName evidence="4">Methylamine utilization protein MauE</fullName>
    </recommendedName>
</protein>
<dbReference type="Pfam" id="PF07291">
    <property type="entry name" value="MauE"/>
    <property type="match status" value="1"/>
</dbReference>
<dbReference type="GO" id="GO:0016020">
    <property type="term" value="C:membrane"/>
    <property type="evidence" value="ECO:0007669"/>
    <property type="project" value="UniProtKB-SubCell"/>
</dbReference>
<evidence type="ECO:0000256" key="7">
    <source>
        <dbReference type="ARBA" id="ARBA00023136"/>
    </source>
</evidence>
<proteinExistence type="predicted"/>
<evidence type="ECO:0000256" key="2">
    <source>
        <dbReference type="ARBA" id="ARBA00004141"/>
    </source>
</evidence>
<dbReference type="Proteomes" id="UP000193862">
    <property type="component" value="Unassembled WGS sequence"/>
</dbReference>
<evidence type="ECO:0000256" key="4">
    <source>
        <dbReference type="ARBA" id="ARBA00019078"/>
    </source>
</evidence>
<comment type="function">
    <text evidence="1">May be specifically involved in the processing, transport, and/or maturation of the MADH beta-subunit.</text>
</comment>
<gene>
    <name evidence="11" type="ORF">AQS8620_00340</name>
</gene>
<evidence type="ECO:0000259" key="10">
    <source>
        <dbReference type="Pfam" id="PF07291"/>
    </source>
</evidence>
<accession>A0A1Y5RKI5</accession>
<dbReference type="GO" id="GO:0030416">
    <property type="term" value="P:methylamine metabolic process"/>
    <property type="evidence" value="ECO:0007669"/>
    <property type="project" value="InterPro"/>
</dbReference>
<evidence type="ECO:0000256" key="8">
    <source>
        <dbReference type="SAM" id="MobiDB-lite"/>
    </source>
</evidence>
<evidence type="ECO:0000256" key="3">
    <source>
        <dbReference type="ARBA" id="ARBA00004856"/>
    </source>
</evidence>
<dbReference type="SUPFAM" id="SSF52833">
    <property type="entry name" value="Thioredoxin-like"/>
    <property type="match status" value="1"/>
</dbReference>
<evidence type="ECO:0000256" key="9">
    <source>
        <dbReference type="SAM" id="Phobius"/>
    </source>
</evidence>
<dbReference type="PROSITE" id="PS51354">
    <property type="entry name" value="GLUTAREDOXIN_2"/>
    <property type="match status" value="1"/>
</dbReference>
<feature type="region of interest" description="Disordered" evidence="8">
    <location>
        <begin position="1"/>
        <end position="33"/>
    </location>
</feature>
<dbReference type="EMBL" id="FWFS01000001">
    <property type="protein sequence ID" value="SLN16809.1"/>
    <property type="molecule type" value="Genomic_DNA"/>
</dbReference>
<dbReference type="Gene3D" id="3.40.30.10">
    <property type="entry name" value="Glutaredoxin"/>
    <property type="match status" value="1"/>
</dbReference>
<name>A0A1Y5RKI5_9RHOB</name>
<organism evidence="11 12">
    <name type="scientific">Aquimixticola soesokkakensis</name>
    <dbReference type="NCBI Taxonomy" id="1519096"/>
    <lineage>
        <taxon>Bacteria</taxon>
        <taxon>Pseudomonadati</taxon>
        <taxon>Pseudomonadota</taxon>
        <taxon>Alphaproteobacteria</taxon>
        <taxon>Rhodobacterales</taxon>
        <taxon>Paracoccaceae</taxon>
        <taxon>Aquimixticola</taxon>
    </lineage>
</organism>
<dbReference type="AlphaFoldDB" id="A0A1Y5RKI5"/>
<evidence type="ECO:0000256" key="6">
    <source>
        <dbReference type="ARBA" id="ARBA00022989"/>
    </source>
</evidence>
<keyword evidence="12" id="KW-1185">Reference proteome</keyword>
<feature type="transmembrane region" description="Helical" evidence="9">
    <location>
        <begin position="198"/>
        <end position="217"/>
    </location>
</feature>
<keyword evidence="5 9" id="KW-0812">Transmembrane</keyword>
<feature type="domain" description="Methylamine utilisation protein MauE" evidence="10">
    <location>
        <begin position="155"/>
        <end position="278"/>
    </location>
</feature>
<evidence type="ECO:0000313" key="12">
    <source>
        <dbReference type="Proteomes" id="UP000193862"/>
    </source>
</evidence>
<sequence>MADTPLDTATPSAAGEAKTVAPDQTDTTTATTGTTGAYRGKAVLYRMVFPGHICPFGLKSKDLLEHEGYEVEDHHLTDRAATDAFKAEHDVKTTPLTFIDGTKVGGYDDLRRFFGKKVQDKDAPSYTPVIAIFAMAFFIALAMTIDTERAVFVGRLIERFFAVAMALLAVQKLQNIETFSTMFLNYDVLARKHVRYAYLYPFLEALAAVLMIAGILTWISAPIALVIGGVGAWSVYQAVYVEKRSLKCACVGAGTNVPLGPVSLAENLIMVGMGLWMPLRMYVFGL</sequence>
<dbReference type="InterPro" id="IPR009908">
    <property type="entry name" value="Methylamine_util_MauE"/>
</dbReference>
<comment type="pathway">
    <text evidence="3">One-carbon metabolism; methylamine degradation.</text>
</comment>
<keyword evidence="7 9" id="KW-0472">Membrane</keyword>
<reference evidence="11 12" key="1">
    <citation type="submission" date="2017-03" db="EMBL/GenBank/DDBJ databases">
        <authorList>
            <person name="Afonso C.L."/>
            <person name="Miller P.J."/>
            <person name="Scott M.A."/>
            <person name="Spackman E."/>
            <person name="Goraichik I."/>
            <person name="Dimitrov K.M."/>
            <person name="Suarez D.L."/>
            <person name="Swayne D.E."/>
        </authorList>
    </citation>
    <scope>NUCLEOTIDE SEQUENCE [LARGE SCALE GENOMIC DNA]</scope>
    <source>
        <strain evidence="11 12">CECT 8620</strain>
    </source>
</reference>
<dbReference type="InterPro" id="IPR036249">
    <property type="entry name" value="Thioredoxin-like_sf"/>
</dbReference>
<feature type="transmembrane region" description="Helical" evidence="9">
    <location>
        <begin position="126"/>
        <end position="145"/>
    </location>
</feature>
<keyword evidence="6 9" id="KW-1133">Transmembrane helix</keyword>
<evidence type="ECO:0000256" key="1">
    <source>
        <dbReference type="ARBA" id="ARBA00003475"/>
    </source>
</evidence>
<feature type="transmembrane region" description="Helical" evidence="9">
    <location>
        <begin position="223"/>
        <end position="241"/>
    </location>
</feature>